<evidence type="ECO:0000313" key="5">
    <source>
        <dbReference type="Proteomes" id="UP000007947"/>
    </source>
</evidence>
<reference evidence="4 5" key="1">
    <citation type="submission" date="2011-05" db="EMBL/GenBank/DDBJ databases">
        <title>Whole genome sequence of Microlunatus phosphovorus NM-1.</title>
        <authorList>
            <person name="Hosoyama A."/>
            <person name="Sasaki K."/>
            <person name="Harada T."/>
            <person name="Igarashi R."/>
            <person name="Kawakoshi A."/>
            <person name="Sasagawa M."/>
            <person name="Fukada J."/>
            <person name="Nakamura S."/>
            <person name="Katano Y."/>
            <person name="Hanada S."/>
            <person name="Kamagata Y."/>
            <person name="Nakamura N."/>
            <person name="Yamazaki S."/>
            <person name="Fujita N."/>
        </authorList>
    </citation>
    <scope>NUCLEOTIDE SEQUENCE [LARGE SCALE GENOMIC DNA]</scope>
    <source>
        <strain evidence="5">ATCC 700054 / DSM 10555 / JCM 9379 / NBRC 101784 / NCIMB 13414 / VKM Ac-1990 / NM-1</strain>
    </source>
</reference>
<dbReference type="SUPFAM" id="SSF56214">
    <property type="entry name" value="4'-phosphopantetheinyl transferase"/>
    <property type="match status" value="2"/>
</dbReference>
<dbReference type="GO" id="GO:0008897">
    <property type="term" value="F:holo-[acyl-carrier-protein] synthase activity"/>
    <property type="evidence" value="ECO:0007669"/>
    <property type="project" value="InterPro"/>
</dbReference>
<accession>F5XHX4</accession>
<dbReference type="PANTHER" id="PTHR12215">
    <property type="entry name" value="PHOSPHOPANTETHEINE TRANSFERASE"/>
    <property type="match status" value="1"/>
</dbReference>
<dbReference type="eggNOG" id="COG2091">
    <property type="taxonomic scope" value="Bacteria"/>
</dbReference>
<name>F5XHX4_MICPN</name>
<dbReference type="PANTHER" id="PTHR12215:SF10">
    <property type="entry name" value="L-AMINOADIPATE-SEMIALDEHYDE DEHYDROGENASE-PHOSPHOPANTETHEINYL TRANSFERASE"/>
    <property type="match status" value="1"/>
</dbReference>
<dbReference type="InterPro" id="IPR037143">
    <property type="entry name" value="4-PPantetheinyl_Trfase_dom_sf"/>
</dbReference>
<evidence type="ECO:0000256" key="1">
    <source>
        <dbReference type="ARBA" id="ARBA00010990"/>
    </source>
</evidence>
<keyword evidence="5" id="KW-1185">Reference proteome</keyword>
<dbReference type="GO" id="GO:0019878">
    <property type="term" value="P:lysine biosynthetic process via aminoadipic acid"/>
    <property type="evidence" value="ECO:0007669"/>
    <property type="project" value="TreeGrafter"/>
</dbReference>
<gene>
    <name evidence="4" type="ordered locus">MLP_02550</name>
</gene>
<evidence type="ECO:0000259" key="3">
    <source>
        <dbReference type="Pfam" id="PF01648"/>
    </source>
</evidence>
<dbReference type="AlphaFoldDB" id="F5XHX4"/>
<dbReference type="GO" id="GO:0005829">
    <property type="term" value="C:cytosol"/>
    <property type="evidence" value="ECO:0007669"/>
    <property type="project" value="TreeGrafter"/>
</dbReference>
<evidence type="ECO:0000313" key="4">
    <source>
        <dbReference type="EMBL" id="BAK33269.1"/>
    </source>
</evidence>
<proteinExistence type="inferred from homology"/>
<dbReference type="STRING" id="1032480.MLP_02550"/>
<comment type="similarity">
    <text evidence="1">Belongs to the P-Pant transferase superfamily. Gsp/Sfp/HetI/AcpT family.</text>
</comment>
<protein>
    <recommendedName>
        <fullName evidence="3">4'-phosphopantetheinyl transferase domain-containing protein</fullName>
    </recommendedName>
</protein>
<dbReference type="RefSeq" id="WP_013861158.1">
    <property type="nucleotide sequence ID" value="NC_015635.1"/>
</dbReference>
<dbReference type="KEGG" id="mph:MLP_02550"/>
<sequence>MIELAICRSDLVNEATIDRLHAALPAHRKVKSDAYYRQIDRRTSIVSFALLQLLWSEKFTEPLPEIVLGVFGKPAFARRATTYFNISHDQTVCACVLAPIAVGVDIQSRIPFDDDLFDRIASPPELELRDQLAALDDLSPLWTRKEAVVKRTGRGLTTPFQAIEALSAPGVLTMTCDDPDVRLSLSAAGRTTQDLLCDVRIRFLQPHRDADAWSSVPGDEFVRPFTGFENALAC</sequence>
<dbReference type="GO" id="GO:0000287">
    <property type="term" value="F:magnesium ion binding"/>
    <property type="evidence" value="ECO:0007669"/>
    <property type="project" value="InterPro"/>
</dbReference>
<evidence type="ECO:0000256" key="2">
    <source>
        <dbReference type="ARBA" id="ARBA00022679"/>
    </source>
</evidence>
<dbReference type="Gene3D" id="3.90.470.20">
    <property type="entry name" value="4'-phosphopantetheinyl transferase domain"/>
    <property type="match status" value="2"/>
</dbReference>
<dbReference type="HOGENOM" id="CLU_1183950_0_0_11"/>
<feature type="domain" description="4'-phosphopantetheinyl transferase" evidence="3">
    <location>
        <begin position="101"/>
        <end position="167"/>
    </location>
</feature>
<dbReference type="Pfam" id="PF01648">
    <property type="entry name" value="ACPS"/>
    <property type="match status" value="1"/>
</dbReference>
<dbReference type="InterPro" id="IPR008278">
    <property type="entry name" value="4-PPantetheinyl_Trfase_dom"/>
</dbReference>
<dbReference type="Proteomes" id="UP000007947">
    <property type="component" value="Chromosome"/>
</dbReference>
<organism evidence="4 5">
    <name type="scientific">Microlunatus phosphovorus (strain ATCC 700054 / DSM 10555 / JCM 9379 / NBRC 101784 / NCIMB 13414 / VKM Ac-1990 / NM-1)</name>
    <dbReference type="NCBI Taxonomy" id="1032480"/>
    <lineage>
        <taxon>Bacteria</taxon>
        <taxon>Bacillati</taxon>
        <taxon>Actinomycetota</taxon>
        <taxon>Actinomycetes</taxon>
        <taxon>Propionibacteriales</taxon>
        <taxon>Propionibacteriaceae</taxon>
        <taxon>Microlunatus</taxon>
    </lineage>
</organism>
<dbReference type="OrthoDB" id="190168at2"/>
<dbReference type="InterPro" id="IPR050559">
    <property type="entry name" value="P-Pant_transferase_sf"/>
</dbReference>
<keyword evidence="2" id="KW-0808">Transferase</keyword>
<dbReference type="EMBL" id="AP012204">
    <property type="protein sequence ID" value="BAK33269.1"/>
    <property type="molecule type" value="Genomic_DNA"/>
</dbReference>